<organism evidence="1 2">
    <name type="scientific">Sphingomonas glacialis</name>
    <dbReference type="NCBI Taxonomy" id="658225"/>
    <lineage>
        <taxon>Bacteria</taxon>
        <taxon>Pseudomonadati</taxon>
        <taxon>Pseudomonadota</taxon>
        <taxon>Alphaproteobacteria</taxon>
        <taxon>Sphingomonadales</taxon>
        <taxon>Sphingomonadaceae</taxon>
        <taxon>Sphingomonas</taxon>
    </lineage>
</organism>
<sequence length="75" mass="8088">MAGIEPYGSPRKVWVEDGHVLVESYDGKIVSMTPEVAIDLGRTISEAGTESLINKVLEKSAEAEADVSVQSDREP</sequence>
<accession>A0A502G3D5</accession>
<name>A0A502G3D5_9SPHN</name>
<evidence type="ECO:0000313" key="2">
    <source>
        <dbReference type="Proteomes" id="UP000319931"/>
    </source>
</evidence>
<protein>
    <submittedName>
        <fullName evidence="1">Uncharacterized protein</fullName>
    </submittedName>
</protein>
<dbReference type="EMBL" id="RCZC01000001">
    <property type="protein sequence ID" value="TPG56359.1"/>
    <property type="molecule type" value="Genomic_DNA"/>
</dbReference>
<keyword evidence="2" id="KW-1185">Reference proteome</keyword>
<gene>
    <name evidence="1" type="ORF">EAH76_02025</name>
</gene>
<evidence type="ECO:0000313" key="1">
    <source>
        <dbReference type="EMBL" id="TPG56359.1"/>
    </source>
</evidence>
<reference evidence="1 2" key="1">
    <citation type="journal article" date="2019" name="Environ. Microbiol.">
        <title>Species interactions and distinct microbial communities in high Arctic permafrost affected cryosols are associated with the CH4 and CO2 gas fluxes.</title>
        <authorList>
            <person name="Altshuler I."/>
            <person name="Hamel J."/>
            <person name="Turney S."/>
            <person name="Magnuson E."/>
            <person name="Levesque R."/>
            <person name="Greer C."/>
            <person name="Whyte L.G."/>
        </authorList>
    </citation>
    <scope>NUCLEOTIDE SEQUENCE [LARGE SCALE GENOMIC DNA]</scope>
    <source>
        <strain evidence="1 2">E6.1</strain>
    </source>
</reference>
<dbReference type="AlphaFoldDB" id="A0A502G3D5"/>
<proteinExistence type="predicted"/>
<dbReference type="Proteomes" id="UP000319931">
    <property type="component" value="Unassembled WGS sequence"/>
</dbReference>
<comment type="caution">
    <text evidence="1">The sequence shown here is derived from an EMBL/GenBank/DDBJ whole genome shotgun (WGS) entry which is preliminary data.</text>
</comment>